<dbReference type="CDD" id="cd02000">
    <property type="entry name" value="TPP_E1_PDC_ADC_BCADC"/>
    <property type="match status" value="1"/>
</dbReference>
<dbReference type="Gene3D" id="3.40.50.970">
    <property type="match status" value="2"/>
</dbReference>
<dbReference type="EC" id="1.2.4.4" evidence="3"/>
<gene>
    <name evidence="7" type="ORF">GCM10023092_13610</name>
</gene>
<dbReference type="EMBL" id="BAABEZ010000022">
    <property type="protein sequence ID" value="GAA4453375.1"/>
    <property type="molecule type" value="Genomic_DNA"/>
</dbReference>
<dbReference type="SUPFAM" id="SSF52518">
    <property type="entry name" value="Thiamin diphosphate-binding fold (THDP-binding)"/>
    <property type="match status" value="2"/>
</dbReference>
<dbReference type="SUPFAM" id="SSF52922">
    <property type="entry name" value="TK C-terminal domain-like"/>
    <property type="match status" value="1"/>
</dbReference>
<dbReference type="PANTHER" id="PTHR42980:SF1">
    <property type="entry name" value="2-OXOISOVALERATE DEHYDROGENASE SUBUNIT BETA, MITOCHONDRIAL"/>
    <property type="match status" value="1"/>
</dbReference>
<keyword evidence="5" id="KW-0786">Thiamine pyrophosphate</keyword>
<feature type="domain" description="Transketolase-like pyrimidine-binding" evidence="6">
    <location>
        <begin position="495"/>
        <end position="669"/>
    </location>
</feature>
<dbReference type="InterPro" id="IPR029061">
    <property type="entry name" value="THDP-binding"/>
</dbReference>
<evidence type="ECO:0000313" key="7">
    <source>
        <dbReference type="EMBL" id="GAA4453375.1"/>
    </source>
</evidence>
<accession>A0ABP8MNU3</accession>
<dbReference type="Pfam" id="PF02780">
    <property type="entry name" value="Transketolase_C"/>
    <property type="match status" value="1"/>
</dbReference>
<protein>
    <recommendedName>
        <fullName evidence="3">3-methyl-2-oxobutanoate dehydrogenase (2-methylpropanoyl-transferring)</fullName>
        <ecNumber evidence="3">1.2.4.4</ecNumber>
    </recommendedName>
</protein>
<dbReference type="InterPro" id="IPR001017">
    <property type="entry name" value="DH_E1"/>
</dbReference>
<dbReference type="InterPro" id="IPR033248">
    <property type="entry name" value="Transketolase_C"/>
</dbReference>
<dbReference type="InterPro" id="IPR009014">
    <property type="entry name" value="Transketo_C/PFOR_II"/>
</dbReference>
<dbReference type="Gene3D" id="3.40.50.920">
    <property type="match status" value="1"/>
</dbReference>
<sequence>MKKPPVFTGGEYLLSLPQTKLNIMLKEAAATNHQKISFEDLKREVLADYRMAVASREASLIGRKEVLTGKAKFGIFGDGKELAQIAAAKYMQPGDIRSGYYRDQTLMFATGMSDIEKFFSQLYANPDVQEEPSTGGRMMNGHYGTRWIDENGDWKDLTKAPQSSSDISPTAGQMVRALGMAYASKLYRNVPELKNGFEKFTRNGDEVIFCTIGDASTSEGLFWETINAAGVLRVPLAVFVWDDGYGISVPRRYQTTKNSISQALSGMQWDEETGGVHIETIKGWDYADLMSRIQKGIARIRETHVPTIFHIQEVTQPQGHSTSGSHERYKSKDRLQFEKEMDCIVKMREFIVSNEIADEDTLTQLEEGAKQEAREAKQRAWEKFITPIRAQVQQAATLCNQIVMQGHPSGQDIAAMVQKLTAIKEPIRKDVMQTLYRVIALCRDTNNEATRALRNFYTALQEENNHKFSAFQQSESAYNALKVQEVKPVFTEATLNGYEILNQYFDQLFAANPAVFAFGEDVGKIGDVNQGFAGLQEKYGELRISDTGIREATIVGQGLGMALRGLRPIAEIQYLDYLLYGLQPLSDDVATLQYRTAGGQKCPLIIRTRGHRLEGIWHSGSPMGMILNSIRGMYLCVPRDMVQAAGMYNTLLQSDEPAIVIECLNGYRLKERVPSNLSEFTVPLGIPEVIAEGSDITIVSYGSTLRVIQEAIDNYLAPAGISCEVVDVRTLLPFDLNQVILESLKKTSRVIFIDEDVPGGATAYMYQQVIEIQGGYRYLDATPRTLSAKAHRPAYATDGDYFSKPNAEQIADAVFEVVSE</sequence>
<dbReference type="InterPro" id="IPR005475">
    <property type="entry name" value="Transketolase-like_Pyr-bd"/>
</dbReference>
<comment type="cofactor">
    <cofactor evidence="1">
        <name>thiamine diphosphate</name>
        <dbReference type="ChEBI" id="CHEBI:58937"/>
    </cofactor>
</comment>
<comment type="function">
    <text evidence="2">E1 component of the 2-oxoglutarate dehydrogenase (OGDH) complex which catalyzes the decarboxylation of 2-oxoglutarate, the first step in the conversion of 2-oxoglutarate to succinyl-CoA and CO(2).</text>
</comment>
<reference evidence="8" key="1">
    <citation type="journal article" date="2019" name="Int. J. Syst. Evol. Microbiol.">
        <title>The Global Catalogue of Microorganisms (GCM) 10K type strain sequencing project: providing services to taxonomists for standard genome sequencing and annotation.</title>
        <authorList>
            <consortium name="The Broad Institute Genomics Platform"/>
            <consortium name="The Broad Institute Genome Sequencing Center for Infectious Disease"/>
            <person name="Wu L."/>
            <person name="Ma J."/>
        </authorList>
    </citation>
    <scope>NUCLEOTIDE SEQUENCE [LARGE SCALE GENOMIC DNA]</scope>
    <source>
        <strain evidence="8">JCM 31921</strain>
    </source>
</reference>
<evidence type="ECO:0000256" key="5">
    <source>
        <dbReference type="ARBA" id="ARBA00023052"/>
    </source>
</evidence>
<proteinExistence type="predicted"/>
<organism evidence="7 8">
    <name type="scientific">Rurimicrobium arvi</name>
    <dbReference type="NCBI Taxonomy" id="2049916"/>
    <lineage>
        <taxon>Bacteria</taxon>
        <taxon>Pseudomonadati</taxon>
        <taxon>Bacteroidota</taxon>
        <taxon>Chitinophagia</taxon>
        <taxon>Chitinophagales</taxon>
        <taxon>Chitinophagaceae</taxon>
        <taxon>Rurimicrobium</taxon>
    </lineage>
</organism>
<dbReference type="PANTHER" id="PTHR42980">
    <property type="entry name" value="2-OXOISOVALERATE DEHYDROGENASE SUBUNIT BETA-RELATED"/>
    <property type="match status" value="1"/>
</dbReference>
<dbReference type="Proteomes" id="UP001501410">
    <property type="component" value="Unassembled WGS sequence"/>
</dbReference>
<dbReference type="SMART" id="SM00861">
    <property type="entry name" value="Transket_pyr"/>
    <property type="match status" value="1"/>
</dbReference>
<comment type="caution">
    <text evidence="7">The sequence shown here is derived from an EMBL/GenBank/DDBJ whole genome shotgun (WGS) entry which is preliminary data.</text>
</comment>
<keyword evidence="4" id="KW-0560">Oxidoreductase</keyword>
<name>A0ABP8MNU3_9BACT</name>
<evidence type="ECO:0000256" key="4">
    <source>
        <dbReference type="ARBA" id="ARBA00023002"/>
    </source>
</evidence>
<evidence type="ECO:0000256" key="2">
    <source>
        <dbReference type="ARBA" id="ARBA00003906"/>
    </source>
</evidence>
<evidence type="ECO:0000259" key="6">
    <source>
        <dbReference type="SMART" id="SM00861"/>
    </source>
</evidence>
<evidence type="ECO:0000313" key="8">
    <source>
        <dbReference type="Proteomes" id="UP001501410"/>
    </source>
</evidence>
<evidence type="ECO:0000256" key="3">
    <source>
        <dbReference type="ARBA" id="ARBA00012277"/>
    </source>
</evidence>
<evidence type="ECO:0000256" key="1">
    <source>
        <dbReference type="ARBA" id="ARBA00001964"/>
    </source>
</evidence>
<dbReference type="Pfam" id="PF00676">
    <property type="entry name" value="E1_dh"/>
    <property type="match status" value="1"/>
</dbReference>
<keyword evidence="8" id="KW-1185">Reference proteome</keyword>
<dbReference type="Pfam" id="PF02779">
    <property type="entry name" value="Transket_pyr"/>
    <property type="match status" value="1"/>
</dbReference>